<dbReference type="Proteomes" id="UP000053424">
    <property type="component" value="Unassembled WGS sequence"/>
</dbReference>
<organism evidence="2 3">
    <name type="scientific">Hebeloma cylindrosporum</name>
    <dbReference type="NCBI Taxonomy" id="76867"/>
    <lineage>
        <taxon>Eukaryota</taxon>
        <taxon>Fungi</taxon>
        <taxon>Dikarya</taxon>
        <taxon>Basidiomycota</taxon>
        <taxon>Agaricomycotina</taxon>
        <taxon>Agaricomycetes</taxon>
        <taxon>Agaricomycetidae</taxon>
        <taxon>Agaricales</taxon>
        <taxon>Agaricineae</taxon>
        <taxon>Hymenogastraceae</taxon>
        <taxon>Hebeloma</taxon>
    </lineage>
</organism>
<evidence type="ECO:0000256" key="1">
    <source>
        <dbReference type="SAM" id="MobiDB-lite"/>
    </source>
</evidence>
<feature type="region of interest" description="Disordered" evidence="1">
    <location>
        <begin position="67"/>
        <end position="100"/>
    </location>
</feature>
<feature type="compositionally biased region" description="Basic and acidic residues" evidence="1">
    <location>
        <begin position="122"/>
        <end position="141"/>
    </location>
</feature>
<reference evidence="3" key="2">
    <citation type="submission" date="2015-01" db="EMBL/GenBank/DDBJ databases">
        <title>Evolutionary Origins and Diversification of the Mycorrhizal Mutualists.</title>
        <authorList>
            <consortium name="DOE Joint Genome Institute"/>
            <consortium name="Mycorrhizal Genomics Consortium"/>
            <person name="Kohler A."/>
            <person name="Kuo A."/>
            <person name="Nagy L.G."/>
            <person name="Floudas D."/>
            <person name="Copeland A."/>
            <person name="Barry K.W."/>
            <person name="Cichocki N."/>
            <person name="Veneault-Fourrey C."/>
            <person name="LaButti K."/>
            <person name="Lindquist E.A."/>
            <person name="Lipzen A."/>
            <person name="Lundell T."/>
            <person name="Morin E."/>
            <person name="Murat C."/>
            <person name="Riley R."/>
            <person name="Ohm R."/>
            <person name="Sun H."/>
            <person name="Tunlid A."/>
            <person name="Henrissat B."/>
            <person name="Grigoriev I.V."/>
            <person name="Hibbett D.S."/>
            <person name="Martin F."/>
        </authorList>
    </citation>
    <scope>NUCLEOTIDE SEQUENCE [LARGE SCALE GENOMIC DNA]</scope>
    <source>
        <strain evidence="3">h7</strain>
    </source>
</reference>
<dbReference type="EMBL" id="KN831785">
    <property type="protein sequence ID" value="KIM39436.1"/>
    <property type="molecule type" value="Genomic_DNA"/>
</dbReference>
<gene>
    <name evidence="2" type="ORF">M413DRAFT_446945</name>
</gene>
<dbReference type="HOGENOM" id="CLU_1825512_0_0_1"/>
<feature type="region of interest" description="Disordered" evidence="1">
    <location>
        <begin position="117"/>
        <end position="141"/>
    </location>
</feature>
<evidence type="ECO:0000313" key="3">
    <source>
        <dbReference type="Proteomes" id="UP000053424"/>
    </source>
</evidence>
<reference evidence="2 3" key="1">
    <citation type="submission" date="2014-04" db="EMBL/GenBank/DDBJ databases">
        <authorList>
            <consortium name="DOE Joint Genome Institute"/>
            <person name="Kuo A."/>
            <person name="Gay G."/>
            <person name="Dore J."/>
            <person name="Kohler A."/>
            <person name="Nagy L.G."/>
            <person name="Floudas D."/>
            <person name="Copeland A."/>
            <person name="Barry K.W."/>
            <person name="Cichocki N."/>
            <person name="Veneault-Fourrey C."/>
            <person name="LaButti K."/>
            <person name="Lindquist E.A."/>
            <person name="Lipzen A."/>
            <person name="Lundell T."/>
            <person name="Morin E."/>
            <person name="Murat C."/>
            <person name="Sun H."/>
            <person name="Tunlid A."/>
            <person name="Henrissat B."/>
            <person name="Grigoriev I.V."/>
            <person name="Hibbett D.S."/>
            <person name="Martin F."/>
            <person name="Nordberg H.P."/>
            <person name="Cantor M.N."/>
            <person name="Hua S.X."/>
        </authorList>
    </citation>
    <scope>NUCLEOTIDE SEQUENCE [LARGE SCALE GENOMIC DNA]</scope>
    <source>
        <strain evidence="3">h7</strain>
    </source>
</reference>
<proteinExistence type="predicted"/>
<accession>A0A0C3C763</accession>
<sequence>MWCDTRRPEPLNKTPGIESAVVLQGHFISYDHGYGTPQEILEPGAFNPRGVLSPCSRLSCGMGSRRLYSTRLGGRPKNDGSQRPRIGKRKHVETVPNQIKPEDRICKRQTVVSYSVSLYTSEQKERTTDVRSASRADADVA</sequence>
<protein>
    <submittedName>
        <fullName evidence="2">Uncharacterized protein</fullName>
    </submittedName>
</protein>
<name>A0A0C3C763_HEBCY</name>
<dbReference type="AlphaFoldDB" id="A0A0C3C763"/>
<keyword evidence="3" id="KW-1185">Reference proteome</keyword>
<evidence type="ECO:0000313" key="2">
    <source>
        <dbReference type="EMBL" id="KIM39436.1"/>
    </source>
</evidence>